<evidence type="ECO:0000313" key="5">
    <source>
        <dbReference type="Proteomes" id="UP001596500"/>
    </source>
</evidence>
<dbReference type="Gene3D" id="3.40.630.30">
    <property type="match status" value="1"/>
</dbReference>
<protein>
    <submittedName>
        <fullName evidence="4">GNAT family N-acetyltransferase</fullName>
        <ecNumber evidence="4">2.3.-.-</ecNumber>
    </submittedName>
</protein>
<organism evidence="4 5">
    <name type="scientific">Laceyella putida</name>
    <dbReference type="NCBI Taxonomy" id="110101"/>
    <lineage>
        <taxon>Bacteria</taxon>
        <taxon>Bacillati</taxon>
        <taxon>Bacillota</taxon>
        <taxon>Bacilli</taxon>
        <taxon>Bacillales</taxon>
        <taxon>Thermoactinomycetaceae</taxon>
        <taxon>Laceyella</taxon>
    </lineage>
</organism>
<proteinExistence type="predicted"/>
<dbReference type="GO" id="GO:0016746">
    <property type="term" value="F:acyltransferase activity"/>
    <property type="evidence" value="ECO:0007669"/>
    <property type="project" value="UniProtKB-KW"/>
</dbReference>
<dbReference type="PROSITE" id="PS51186">
    <property type="entry name" value="GNAT"/>
    <property type="match status" value="1"/>
</dbReference>
<keyword evidence="5" id="KW-1185">Reference proteome</keyword>
<keyword evidence="2 4" id="KW-0012">Acyltransferase</keyword>
<evidence type="ECO:0000256" key="1">
    <source>
        <dbReference type="ARBA" id="ARBA00022679"/>
    </source>
</evidence>
<evidence type="ECO:0000259" key="3">
    <source>
        <dbReference type="PROSITE" id="PS51186"/>
    </source>
</evidence>
<dbReference type="RefSeq" id="WP_379865487.1">
    <property type="nucleotide sequence ID" value="NZ_JBHTBW010000040.1"/>
</dbReference>
<dbReference type="InterPro" id="IPR000182">
    <property type="entry name" value="GNAT_dom"/>
</dbReference>
<dbReference type="EC" id="2.3.-.-" evidence="4"/>
<name>A0ABW2RLJ4_9BACL</name>
<feature type="domain" description="N-acetyltransferase" evidence="3">
    <location>
        <begin position="1"/>
        <end position="142"/>
    </location>
</feature>
<dbReference type="Proteomes" id="UP001596500">
    <property type="component" value="Unassembled WGS sequence"/>
</dbReference>
<comment type="caution">
    <text evidence="4">The sequence shown here is derived from an EMBL/GenBank/DDBJ whole genome shotgun (WGS) entry which is preliminary data.</text>
</comment>
<dbReference type="EMBL" id="JBHTBW010000040">
    <property type="protein sequence ID" value="MFC7441942.1"/>
    <property type="molecule type" value="Genomic_DNA"/>
</dbReference>
<dbReference type="PANTHER" id="PTHR43877">
    <property type="entry name" value="AMINOALKYLPHOSPHONATE N-ACETYLTRANSFERASE-RELATED-RELATED"/>
    <property type="match status" value="1"/>
</dbReference>
<dbReference type="InterPro" id="IPR016181">
    <property type="entry name" value="Acyl_CoA_acyltransferase"/>
</dbReference>
<dbReference type="CDD" id="cd04301">
    <property type="entry name" value="NAT_SF"/>
    <property type="match status" value="1"/>
</dbReference>
<dbReference type="SUPFAM" id="SSF55729">
    <property type="entry name" value="Acyl-CoA N-acyltransferases (Nat)"/>
    <property type="match status" value="1"/>
</dbReference>
<dbReference type="PANTHER" id="PTHR43877:SF2">
    <property type="entry name" value="AMINOALKYLPHOSPHONATE N-ACETYLTRANSFERASE-RELATED"/>
    <property type="match status" value="1"/>
</dbReference>
<sequence>MVQLEMRWAETEAERLWLEGLWQREWGGLTMITRGKSTALADLRAVIAYLDEEPVGAVTWLENEKDAELMSLNALREGLGIGSALLARAEQEVRATGKERLFLITTNDNLHALRFYQRRGYRLVRVYPGAVDAARLLKPSIPVIGYDQIPLHDELELAKEW</sequence>
<dbReference type="InterPro" id="IPR050832">
    <property type="entry name" value="Bact_Acetyltransf"/>
</dbReference>
<evidence type="ECO:0000256" key="2">
    <source>
        <dbReference type="ARBA" id="ARBA00023315"/>
    </source>
</evidence>
<accession>A0ABW2RLJ4</accession>
<evidence type="ECO:0000313" key="4">
    <source>
        <dbReference type="EMBL" id="MFC7441942.1"/>
    </source>
</evidence>
<reference evidence="5" key="1">
    <citation type="journal article" date="2019" name="Int. J. Syst. Evol. Microbiol.">
        <title>The Global Catalogue of Microorganisms (GCM) 10K type strain sequencing project: providing services to taxonomists for standard genome sequencing and annotation.</title>
        <authorList>
            <consortium name="The Broad Institute Genomics Platform"/>
            <consortium name="The Broad Institute Genome Sequencing Center for Infectious Disease"/>
            <person name="Wu L."/>
            <person name="Ma J."/>
        </authorList>
    </citation>
    <scope>NUCLEOTIDE SEQUENCE [LARGE SCALE GENOMIC DNA]</scope>
    <source>
        <strain evidence="5">CGMCC 1.12942</strain>
    </source>
</reference>
<dbReference type="Pfam" id="PF00583">
    <property type="entry name" value="Acetyltransf_1"/>
    <property type="match status" value="1"/>
</dbReference>
<gene>
    <name evidence="4" type="ORF">ACFQNG_12645</name>
</gene>
<keyword evidence="1 4" id="KW-0808">Transferase</keyword>